<organism evidence="1 2">
    <name type="scientific">Ichthyobacterium seriolicida</name>
    <dbReference type="NCBI Taxonomy" id="242600"/>
    <lineage>
        <taxon>Bacteria</taxon>
        <taxon>Pseudomonadati</taxon>
        <taxon>Bacteroidota</taxon>
        <taxon>Flavobacteriia</taxon>
        <taxon>Flavobacteriales</taxon>
        <taxon>Ichthyobacteriaceae</taxon>
        <taxon>Ichthyobacterium</taxon>
    </lineage>
</organism>
<reference evidence="1 2" key="1">
    <citation type="submission" date="2014-03" db="EMBL/GenBank/DDBJ databases">
        <title>complete genome sequence of Flavobacteriaceae bacterium JBKA-6.</title>
        <authorList>
            <person name="Takano T."/>
            <person name="Nakamura Y."/>
            <person name="Takuma S."/>
            <person name="Yasuike M."/>
            <person name="Matsuyama T."/>
            <person name="Sakai T."/>
            <person name="Fujiwara A."/>
            <person name="Kimoto K."/>
            <person name="Fukuda Y."/>
            <person name="Kondo H."/>
            <person name="Hirono I."/>
            <person name="Nakayasu C."/>
        </authorList>
    </citation>
    <scope>NUCLEOTIDE SEQUENCE [LARGE SCALE GENOMIC DNA]</scope>
    <source>
        <strain evidence="1 2">JBKA-6</strain>
    </source>
</reference>
<dbReference type="KEGG" id="ise:JBKA6_0093"/>
<evidence type="ECO:0000313" key="1">
    <source>
        <dbReference type="EMBL" id="BAV94106.1"/>
    </source>
</evidence>
<gene>
    <name evidence="1" type="ORF">JBKA6_0093</name>
</gene>
<accession>A0A1J1DW67</accession>
<dbReference type="Proteomes" id="UP000243197">
    <property type="component" value="Chromosome"/>
</dbReference>
<evidence type="ECO:0000313" key="2">
    <source>
        <dbReference type="Proteomes" id="UP000243197"/>
    </source>
</evidence>
<name>A0A1J1DW67_9FLAO</name>
<dbReference type="AlphaFoldDB" id="A0A1J1DW67"/>
<keyword evidence="2" id="KW-1185">Reference proteome</keyword>
<dbReference type="EMBL" id="AP014564">
    <property type="protein sequence ID" value="BAV94106.1"/>
    <property type="molecule type" value="Genomic_DNA"/>
</dbReference>
<proteinExistence type="predicted"/>
<sequence length="275" mass="32467">MSSCEYFVEETQKRAVARVDDNYLYDSDLKDISAGLEDTDSVVVVNEFIKKWAKRQLMLAKARLNTSTSKKIDDIVKEYRYDLIIDNYVQQIVNKYSDSLVSEDDVVDFYNSNKNSFILNRPISKINFMEVKLDAPNIKDAEEWFLSKNEEDKLKLKDYCFEYAKNYHLDDSTWIYADDIIDKIPILSTKRKLFEEKLKKDNLFLGLKDSINNYFVLIKENLIKGEISPIFFVKPMIINTLNNKKKIEFIEKMENNLLENAIKKQQFEIFDNNDN</sequence>
<protein>
    <recommendedName>
        <fullName evidence="3">Peptidyl-prolyl cis-trans isomerase</fullName>
    </recommendedName>
</protein>
<evidence type="ECO:0008006" key="3">
    <source>
        <dbReference type="Google" id="ProtNLM"/>
    </source>
</evidence>